<protein>
    <recommendedName>
        <fullName evidence="4">TonB-dependent receptor plug domain-containing protein</fullName>
    </recommendedName>
</protein>
<name>A0ABP7UXP6_9BACT</name>
<evidence type="ECO:0000256" key="1">
    <source>
        <dbReference type="SAM" id="SignalP"/>
    </source>
</evidence>
<dbReference type="SUPFAM" id="SSF49464">
    <property type="entry name" value="Carboxypeptidase regulatory domain-like"/>
    <property type="match status" value="1"/>
</dbReference>
<evidence type="ECO:0000313" key="2">
    <source>
        <dbReference type="EMBL" id="GAA4053859.1"/>
    </source>
</evidence>
<evidence type="ECO:0008006" key="4">
    <source>
        <dbReference type="Google" id="ProtNLM"/>
    </source>
</evidence>
<evidence type="ECO:0000313" key="3">
    <source>
        <dbReference type="Proteomes" id="UP001501469"/>
    </source>
</evidence>
<keyword evidence="1" id="KW-0732">Signal</keyword>
<accession>A0ABP7UXP6</accession>
<dbReference type="EMBL" id="BAABDK010000034">
    <property type="protein sequence ID" value="GAA4053859.1"/>
    <property type="molecule type" value="Genomic_DNA"/>
</dbReference>
<proteinExistence type="predicted"/>
<reference evidence="3" key="1">
    <citation type="journal article" date="2019" name="Int. J. Syst. Evol. Microbiol.">
        <title>The Global Catalogue of Microorganisms (GCM) 10K type strain sequencing project: providing services to taxonomists for standard genome sequencing and annotation.</title>
        <authorList>
            <consortium name="The Broad Institute Genomics Platform"/>
            <consortium name="The Broad Institute Genome Sequencing Center for Infectious Disease"/>
            <person name="Wu L."/>
            <person name="Ma J."/>
        </authorList>
    </citation>
    <scope>NUCLEOTIDE SEQUENCE [LARGE SCALE GENOMIC DNA]</scope>
    <source>
        <strain evidence="3">JCM 17225</strain>
    </source>
</reference>
<feature type="chain" id="PRO_5046060755" description="TonB-dependent receptor plug domain-containing protein" evidence="1">
    <location>
        <begin position="22"/>
        <end position="143"/>
    </location>
</feature>
<sequence length="143" mass="15616">MRYLTIVVKLTLVLLATTVRAQQTTPATSVATPANGLECQVLTGRITDPFANPLTGATIMLRSPNKGFTPEAFGTNSEGHYIITLKQAIPQNTIMEITAVGYLTMQLTLTNCRPLDLTLTPVASTTYKFKSRTKKLNTNSKIR</sequence>
<comment type="caution">
    <text evidence="2">The sequence shown here is derived from an EMBL/GenBank/DDBJ whole genome shotgun (WGS) entry which is preliminary data.</text>
</comment>
<keyword evidence="3" id="KW-1185">Reference proteome</keyword>
<dbReference type="Proteomes" id="UP001501469">
    <property type="component" value="Unassembled WGS sequence"/>
</dbReference>
<dbReference type="InterPro" id="IPR008969">
    <property type="entry name" value="CarboxyPept-like_regulatory"/>
</dbReference>
<organism evidence="2 3">
    <name type="scientific">Hymenobacter glaciei</name>
    <dbReference type="NCBI Taxonomy" id="877209"/>
    <lineage>
        <taxon>Bacteria</taxon>
        <taxon>Pseudomonadati</taxon>
        <taxon>Bacteroidota</taxon>
        <taxon>Cytophagia</taxon>
        <taxon>Cytophagales</taxon>
        <taxon>Hymenobacteraceae</taxon>
        <taxon>Hymenobacter</taxon>
    </lineage>
</organism>
<dbReference type="RefSeq" id="WP_345059354.1">
    <property type="nucleotide sequence ID" value="NZ_BAABDK010000034.1"/>
</dbReference>
<gene>
    <name evidence="2" type="ORF">GCM10022409_46100</name>
</gene>
<feature type="signal peptide" evidence="1">
    <location>
        <begin position="1"/>
        <end position="21"/>
    </location>
</feature>
<dbReference type="Gene3D" id="2.60.40.1120">
    <property type="entry name" value="Carboxypeptidase-like, regulatory domain"/>
    <property type="match status" value="1"/>
</dbReference>